<name>A0A0G1CM91_UNCKA</name>
<keyword evidence="2" id="KW-0418">Kinase</keyword>
<dbReference type="SUPFAM" id="SSF55874">
    <property type="entry name" value="ATPase domain of HSP90 chaperone/DNA topoisomerase II/histidine kinase"/>
    <property type="match status" value="1"/>
</dbReference>
<proteinExistence type="predicted"/>
<keyword evidence="2" id="KW-0808">Transferase</keyword>
<gene>
    <name evidence="2" type="ORF">UV26_C0016G0001</name>
</gene>
<dbReference type="STRING" id="1619142.UV26_C0016G0001"/>
<dbReference type="AlphaFoldDB" id="A0A0G1CM91"/>
<evidence type="ECO:0000313" key="3">
    <source>
        <dbReference type="Proteomes" id="UP000034678"/>
    </source>
</evidence>
<organism evidence="2 3">
    <name type="scientific">candidate division WWE3 bacterium GW2011_GWF2_42_42</name>
    <dbReference type="NCBI Taxonomy" id="1619142"/>
    <lineage>
        <taxon>Bacteria</taxon>
        <taxon>Katanobacteria</taxon>
    </lineage>
</organism>
<accession>A0A0G1CM91</accession>
<evidence type="ECO:0000259" key="1">
    <source>
        <dbReference type="Pfam" id="PF14213"/>
    </source>
</evidence>
<dbReference type="InterPro" id="IPR025474">
    <property type="entry name" value="DUF4325"/>
</dbReference>
<sequence length="383" mass="43783">MYFPCWQAINKAFCLQHTLQLYNGALQLLDNYQQSLYNNHMNIRELIIKLAKQQGRIKTSAVVTALGNTKSRQHVNSIIRDMVNKKLLLKGGTTAGSFYVLPENSHLIGNEVKVKLKREDLEEHKVFNELKEKAPFINDLKENIASILFYAFTEMLNNAIEHSGSKYVEICVRKDKTHIKFIVNDFGIGVFRNIMGKRNLTSEIEAIQDLLKGKTTTQPHSHTGEGIFFTSKGADTFVLESFGYRLRIDNTIKDFFIEEVRPLKKGTKVTFVLDASSKKHLNDVFSDYVTEPGEVGFDKTEIKVRLYASGTVYISRSQARRILSGLEKFKTVTLDFEKVTTVGQAFADEIFRVFQQKHPEINILPINMAIPVKFMVDRVDKPF</sequence>
<evidence type="ECO:0000313" key="2">
    <source>
        <dbReference type="EMBL" id="KKS59746.1"/>
    </source>
</evidence>
<dbReference type="GO" id="GO:0016301">
    <property type="term" value="F:kinase activity"/>
    <property type="evidence" value="ECO:0007669"/>
    <property type="project" value="UniProtKB-KW"/>
</dbReference>
<comment type="caution">
    <text evidence="2">The sequence shown here is derived from an EMBL/GenBank/DDBJ whole genome shotgun (WGS) entry which is preliminary data.</text>
</comment>
<protein>
    <submittedName>
        <fullName evidence="2">Putative histidine kinase</fullName>
    </submittedName>
</protein>
<reference evidence="2 3" key="1">
    <citation type="journal article" date="2015" name="Nature">
        <title>rRNA introns, odd ribosomes, and small enigmatic genomes across a large radiation of phyla.</title>
        <authorList>
            <person name="Brown C.T."/>
            <person name="Hug L.A."/>
            <person name="Thomas B.C."/>
            <person name="Sharon I."/>
            <person name="Castelle C.J."/>
            <person name="Singh A."/>
            <person name="Wilkins M.J."/>
            <person name="Williams K.H."/>
            <person name="Banfield J.F."/>
        </authorList>
    </citation>
    <scope>NUCLEOTIDE SEQUENCE [LARGE SCALE GENOMIC DNA]</scope>
</reference>
<dbReference type="PATRIC" id="fig|1619142.3.peg.573"/>
<dbReference type="EMBL" id="LCDU01000016">
    <property type="protein sequence ID" value="KKS59746.1"/>
    <property type="molecule type" value="Genomic_DNA"/>
</dbReference>
<dbReference type="Pfam" id="PF14213">
    <property type="entry name" value="DUF4325"/>
    <property type="match status" value="1"/>
</dbReference>
<dbReference type="InterPro" id="IPR036890">
    <property type="entry name" value="HATPase_C_sf"/>
</dbReference>
<dbReference type="Proteomes" id="UP000034678">
    <property type="component" value="Unassembled WGS sequence"/>
</dbReference>
<feature type="domain" description="DUF4325" evidence="1">
    <location>
        <begin position="318"/>
        <end position="369"/>
    </location>
</feature>
<dbReference type="Gene3D" id="3.30.565.10">
    <property type="entry name" value="Histidine kinase-like ATPase, C-terminal domain"/>
    <property type="match status" value="1"/>
</dbReference>